<gene>
    <name evidence="1" type="ORF">FYJ52_00165</name>
</gene>
<reference evidence="1 2" key="1">
    <citation type="submission" date="2019-08" db="EMBL/GenBank/DDBJ databases">
        <title>In-depth cultivation of the pig gut microbiome towards novel bacterial diversity and tailored functional studies.</title>
        <authorList>
            <person name="Wylensek D."/>
            <person name="Hitch T.C.A."/>
            <person name="Clavel T."/>
        </authorList>
    </citation>
    <scope>NUCLEOTIDE SEQUENCE [LARGE SCALE GENOMIC DNA]</scope>
    <source>
        <strain evidence="1 2">RF-744-FAT-4</strain>
    </source>
</reference>
<keyword evidence="2" id="KW-1185">Reference proteome</keyword>
<comment type="caution">
    <text evidence="1">The sequence shown here is derived from an EMBL/GenBank/DDBJ whole genome shotgun (WGS) entry which is preliminary data.</text>
</comment>
<dbReference type="AlphaFoldDB" id="A0A7X2NE13"/>
<dbReference type="Proteomes" id="UP000461754">
    <property type="component" value="Unassembled WGS sequence"/>
</dbReference>
<proteinExistence type="predicted"/>
<evidence type="ECO:0000313" key="1">
    <source>
        <dbReference type="EMBL" id="MSS18837.1"/>
    </source>
</evidence>
<organism evidence="1 2">
    <name type="scientific">Pseudoramibacter porci</name>
    <dbReference type="NCBI Taxonomy" id="2606631"/>
    <lineage>
        <taxon>Bacteria</taxon>
        <taxon>Bacillati</taxon>
        <taxon>Bacillota</taxon>
        <taxon>Clostridia</taxon>
        <taxon>Eubacteriales</taxon>
        <taxon>Eubacteriaceae</taxon>
        <taxon>Pseudoramibacter</taxon>
    </lineage>
</organism>
<name>A0A7X2NE13_9FIRM</name>
<accession>A0A7X2NE13</accession>
<sequence>MKVTIDLPDSIARRIDELTSLVEANDKRNYIRTEDAARFCGMDAESYRNAALRGAVPFAIAYRKTAGANACVRTAILPFYLSMMNINGQDIINAMGVAK</sequence>
<protein>
    <submittedName>
        <fullName evidence="1">Uncharacterized protein</fullName>
    </submittedName>
</protein>
<dbReference type="EMBL" id="VUMO01000001">
    <property type="protein sequence ID" value="MSS18837.1"/>
    <property type="molecule type" value="Genomic_DNA"/>
</dbReference>
<dbReference type="RefSeq" id="WP_154575245.1">
    <property type="nucleotide sequence ID" value="NZ_VUMO01000001.1"/>
</dbReference>
<evidence type="ECO:0000313" key="2">
    <source>
        <dbReference type="Proteomes" id="UP000461754"/>
    </source>
</evidence>